<name>A0A0M3HN28_ASCLU</name>
<evidence type="ECO:0000256" key="1">
    <source>
        <dbReference type="SAM" id="MobiDB-lite"/>
    </source>
</evidence>
<evidence type="ECO:0000313" key="3">
    <source>
        <dbReference type="WBParaSite" id="ALUE_0000302901-mRNA-1"/>
    </source>
</evidence>
<feature type="compositionally biased region" description="Basic residues" evidence="1">
    <location>
        <begin position="95"/>
        <end position="104"/>
    </location>
</feature>
<organism evidence="2 3">
    <name type="scientific">Ascaris lumbricoides</name>
    <name type="common">Giant roundworm</name>
    <dbReference type="NCBI Taxonomy" id="6252"/>
    <lineage>
        <taxon>Eukaryota</taxon>
        <taxon>Metazoa</taxon>
        <taxon>Ecdysozoa</taxon>
        <taxon>Nematoda</taxon>
        <taxon>Chromadorea</taxon>
        <taxon>Rhabditida</taxon>
        <taxon>Spirurina</taxon>
        <taxon>Ascaridomorpha</taxon>
        <taxon>Ascaridoidea</taxon>
        <taxon>Ascarididae</taxon>
        <taxon>Ascaris</taxon>
    </lineage>
</organism>
<protein>
    <submittedName>
        <fullName evidence="3">Uncharacterized protein</fullName>
    </submittedName>
</protein>
<dbReference type="AlphaFoldDB" id="A0A0M3HN28"/>
<reference evidence="3" key="1">
    <citation type="submission" date="2017-02" db="UniProtKB">
        <authorList>
            <consortium name="WormBaseParasite"/>
        </authorList>
    </citation>
    <scope>IDENTIFICATION</scope>
</reference>
<accession>A0A0M3HN28</accession>
<evidence type="ECO:0000313" key="2">
    <source>
        <dbReference type="Proteomes" id="UP000036681"/>
    </source>
</evidence>
<feature type="region of interest" description="Disordered" evidence="1">
    <location>
        <begin position="74"/>
        <end position="104"/>
    </location>
</feature>
<dbReference type="Proteomes" id="UP000036681">
    <property type="component" value="Unplaced"/>
</dbReference>
<proteinExistence type="predicted"/>
<sequence length="104" mass="11907">MSVAMGKKDIEAKFLRQNENELIADERTPSNNATLCERPSAPRRLIQHDENIGSWSVQETFFIAKKKIKEKTECSRTSWTTHANGRKVGSDHPEGRKRRVEKGL</sequence>
<keyword evidence="2" id="KW-1185">Reference proteome</keyword>
<dbReference type="WBParaSite" id="ALUE_0000302901-mRNA-1">
    <property type="protein sequence ID" value="ALUE_0000302901-mRNA-1"/>
    <property type="gene ID" value="ALUE_0000302901"/>
</dbReference>